<protein>
    <submittedName>
        <fullName evidence="1">Uncharacterized protein</fullName>
    </submittedName>
</protein>
<accession>A0A0V1A5N9</accession>
<organism evidence="1 2">
    <name type="scientific">Trichinella patagoniensis</name>
    <dbReference type="NCBI Taxonomy" id="990121"/>
    <lineage>
        <taxon>Eukaryota</taxon>
        <taxon>Metazoa</taxon>
        <taxon>Ecdysozoa</taxon>
        <taxon>Nematoda</taxon>
        <taxon>Enoplea</taxon>
        <taxon>Dorylaimia</taxon>
        <taxon>Trichinellida</taxon>
        <taxon>Trichinellidae</taxon>
        <taxon>Trichinella</taxon>
    </lineage>
</organism>
<dbReference type="EMBL" id="JYDQ01000030">
    <property type="protein sequence ID" value="KRY19924.1"/>
    <property type="molecule type" value="Genomic_DNA"/>
</dbReference>
<gene>
    <name evidence="1" type="ORF">T12_10007</name>
</gene>
<dbReference type="Proteomes" id="UP000054783">
    <property type="component" value="Unassembled WGS sequence"/>
</dbReference>
<evidence type="ECO:0000313" key="2">
    <source>
        <dbReference type="Proteomes" id="UP000054783"/>
    </source>
</evidence>
<keyword evidence="2" id="KW-1185">Reference proteome</keyword>
<sequence>MVLVNCGAITSINEESALEQVILKTQETTGARERAMNEENAAIIAMVREETVELRNVDRPPGNKN</sequence>
<dbReference type="AlphaFoldDB" id="A0A0V1A5N9"/>
<evidence type="ECO:0000313" key="1">
    <source>
        <dbReference type="EMBL" id="KRY19924.1"/>
    </source>
</evidence>
<proteinExistence type="predicted"/>
<comment type="caution">
    <text evidence="1">The sequence shown here is derived from an EMBL/GenBank/DDBJ whole genome shotgun (WGS) entry which is preliminary data.</text>
</comment>
<reference evidence="1 2" key="1">
    <citation type="submission" date="2015-01" db="EMBL/GenBank/DDBJ databases">
        <title>Evolution of Trichinella species and genotypes.</title>
        <authorList>
            <person name="Korhonen P.K."/>
            <person name="Edoardo P."/>
            <person name="Giuseppe L.R."/>
            <person name="Gasser R.B."/>
        </authorList>
    </citation>
    <scope>NUCLEOTIDE SEQUENCE [LARGE SCALE GENOMIC DNA]</scope>
    <source>
        <strain evidence="1">ISS2496</strain>
    </source>
</reference>
<name>A0A0V1A5N9_9BILA</name>